<sequence>MKKKSFGLAAAVAVLIVLGGSYALLANHNRIQESESAAAESETGVAVATIASDKVSSFQLADGDTSFTLTKTDNSWICVQDETFPLSNDAASELVNTFTSLQAVRDLGTAQDGENYGFSENAPTVTLTSSDSTNCSFVLGEANSMTGDYYLKREDSGEIYTVSSSLADSFHKTLTDLAEIKSFPTISSDNVQELSITEEGTTLLFESSTTGSVKTWQISQSQDGGKTESTPEKATVNTVTTLVDHLGNLSFDSFVDHKEENKEKYGLKNPSMTINFQYTEATDSDDATTEAESETDTSSETANETEPAEILSGTLYVGEQAEDGSYYVQLDGSNNIYLMSADKLSAFQGLNYDDYPESEEESTESETSAE</sequence>
<dbReference type="EMBL" id="JAAWUZ010000006">
    <property type="protein sequence ID" value="NSG29289.1"/>
    <property type="molecule type" value="Genomic_DNA"/>
</dbReference>
<dbReference type="Proteomes" id="UP000821846">
    <property type="component" value="Unassembled WGS sequence"/>
</dbReference>
<name>A0ABX2GWA4_9FIRM</name>
<feature type="domain" description="DUF4340" evidence="2">
    <location>
        <begin position="76"/>
        <end position="270"/>
    </location>
</feature>
<dbReference type="InterPro" id="IPR025641">
    <property type="entry name" value="DUF4340"/>
</dbReference>
<evidence type="ECO:0000259" key="2">
    <source>
        <dbReference type="Pfam" id="PF14238"/>
    </source>
</evidence>
<evidence type="ECO:0000313" key="4">
    <source>
        <dbReference type="Proteomes" id="UP000821846"/>
    </source>
</evidence>
<protein>
    <submittedName>
        <fullName evidence="3">DUF4340 domain-containing protein</fullName>
    </submittedName>
</protein>
<reference evidence="3 4" key="1">
    <citation type="journal article" date="2020" name="Cell Host Microbe">
        <title>Functional and Genomic Variation between Human-Derived Isolates of Lachnospiraceae Reveals Inter- and Intra-Species Diversity.</title>
        <authorList>
            <person name="Sorbara M.T."/>
            <person name="Littmann E.R."/>
            <person name="Fontana E."/>
            <person name="Moody T.U."/>
            <person name="Kohout C.E."/>
            <person name="Gjonbalaj M."/>
            <person name="Eaton V."/>
            <person name="Seok R."/>
            <person name="Leiner I.M."/>
            <person name="Pamer E.G."/>
        </authorList>
    </citation>
    <scope>NUCLEOTIDE SEQUENCE [LARGE SCALE GENOMIC DNA]</scope>
    <source>
        <strain evidence="3 4">MSK.14.16</strain>
    </source>
</reference>
<dbReference type="RefSeq" id="WP_173865843.1">
    <property type="nucleotide sequence ID" value="NZ_JAAWUU010000007.1"/>
</dbReference>
<keyword evidence="4" id="KW-1185">Reference proteome</keyword>
<feature type="compositionally biased region" description="Acidic residues" evidence="1">
    <location>
        <begin position="354"/>
        <end position="370"/>
    </location>
</feature>
<feature type="region of interest" description="Disordered" evidence="1">
    <location>
        <begin position="351"/>
        <end position="370"/>
    </location>
</feature>
<comment type="caution">
    <text evidence="3">The sequence shown here is derived from an EMBL/GenBank/DDBJ whole genome shotgun (WGS) entry which is preliminary data.</text>
</comment>
<feature type="region of interest" description="Disordered" evidence="1">
    <location>
        <begin position="214"/>
        <end position="233"/>
    </location>
</feature>
<gene>
    <name evidence="3" type="ORF">HFM93_03145</name>
</gene>
<organism evidence="3 4">
    <name type="scientific">Faecalicatena fissicatena</name>
    <dbReference type="NCBI Taxonomy" id="290055"/>
    <lineage>
        <taxon>Bacteria</taxon>
        <taxon>Bacillati</taxon>
        <taxon>Bacillota</taxon>
        <taxon>Clostridia</taxon>
        <taxon>Lachnospirales</taxon>
        <taxon>Lachnospiraceae</taxon>
        <taxon>Faecalicatena</taxon>
    </lineage>
</organism>
<feature type="compositionally biased region" description="Polar residues" evidence="1">
    <location>
        <begin position="214"/>
        <end position="224"/>
    </location>
</feature>
<feature type="region of interest" description="Disordered" evidence="1">
    <location>
        <begin position="282"/>
        <end position="308"/>
    </location>
</feature>
<accession>A0ABX2GWA4</accession>
<evidence type="ECO:0000256" key="1">
    <source>
        <dbReference type="SAM" id="MobiDB-lite"/>
    </source>
</evidence>
<feature type="compositionally biased region" description="Acidic residues" evidence="1">
    <location>
        <begin position="282"/>
        <end position="297"/>
    </location>
</feature>
<proteinExistence type="predicted"/>
<dbReference type="Pfam" id="PF14238">
    <property type="entry name" value="DUF4340"/>
    <property type="match status" value="1"/>
</dbReference>
<evidence type="ECO:0000313" key="3">
    <source>
        <dbReference type="EMBL" id="NSG29289.1"/>
    </source>
</evidence>